<dbReference type="FunFam" id="3.30.800.10:FF:000009">
    <property type="entry name" value="Phosphatidylinositol 4-phosphate 5-kinase its3"/>
    <property type="match status" value="1"/>
</dbReference>
<comment type="catalytic activity">
    <reaction evidence="1">
        <text>a 1,2-diacyl-sn-glycero-3-phospho-(1D-myo-inositol 4-phosphate) + ATP = a 1,2-diacyl-sn-glycero-3-phospho-(1D-myo-inositol-4,5-bisphosphate) + ADP + H(+)</text>
        <dbReference type="Rhea" id="RHEA:14425"/>
        <dbReference type="ChEBI" id="CHEBI:15378"/>
        <dbReference type="ChEBI" id="CHEBI:30616"/>
        <dbReference type="ChEBI" id="CHEBI:58178"/>
        <dbReference type="ChEBI" id="CHEBI:58456"/>
        <dbReference type="ChEBI" id="CHEBI:456216"/>
        <dbReference type="EC" id="2.7.1.68"/>
    </reaction>
</comment>
<feature type="compositionally biased region" description="Basic and acidic residues" evidence="12">
    <location>
        <begin position="132"/>
        <end position="143"/>
    </location>
</feature>
<evidence type="ECO:0000313" key="14">
    <source>
        <dbReference type="EMBL" id="KAK4032981.1"/>
    </source>
</evidence>
<organism evidence="14 15">
    <name type="scientific">Parachaetomium inaequale</name>
    <dbReference type="NCBI Taxonomy" id="2588326"/>
    <lineage>
        <taxon>Eukaryota</taxon>
        <taxon>Fungi</taxon>
        <taxon>Dikarya</taxon>
        <taxon>Ascomycota</taxon>
        <taxon>Pezizomycotina</taxon>
        <taxon>Sordariomycetes</taxon>
        <taxon>Sordariomycetidae</taxon>
        <taxon>Sordariales</taxon>
        <taxon>Chaetomiaceae</taxon>
        <taxon>Parachaetomium</taxon>
    </lineage>
</organism>
<evidence type="ECO:0000256" key="12">
    <source>
        <dbReference type="SAM" id="MobiDB-lite"/>
    </source>
</evidence>
<feature type="compositionally biased region" description="Polar residues" evidence="12">
    <location>
        <begin position="81"/>
        <end position="90"/>
    </location>
</feature>
<dbReference type="GO" id="GO:0016308">
    <property type="term" value="F:1-phosphatidylinositol-4-phosphate 5-kinase activity"/>
    <property type="evidence" value="ECO:0007669"/>
    <property type="project" value="UniProtKB-EC"/>
</dbReference>
<evidence type="ECO:0000259" key="13">
    <source>
        <dbReference type="PROSITE" id="PS51455"/>
    </source>
</evidence>
<proteinExistence type="predicted"/>
<evidence type="ECO:0000256" key="8">
    <source>
        <dbReference type="ARBA" id="ARBA00078403"/>
    </source>
</evidence>
<evidence type="ECO:0000313" key="15">
    <source>
        <dbReference type="Proteomes" id="UP001303115"/>
    </source>
</evidence>
<dbReference type="PANTHER" id="PTHR23086">
    <property type="entry name" value="PHOSPHATIDYLINOSITOL-4-PHOSPHATE 5-KINASE"/>
    <property type="match status" value="1"/>
</dbReference>
<dbReference type="SUPFAM" id="SSF56104">
    <property type="entry name" value="SAICAR synthase-like"/>
    <property type="match status" value="1"/>
</dbReference>
<evidence type="ECO:0000256" key="11">
    <source>
        <dbReference type="PROSITE-ProRule" id="PRU00781"/>
    </source>
</evidence>
<protein>
    <recommendedName>
        <fullName evidence="2">1-phosphatidylinositol-4-phosphate 5-kinase</fullName>
        <ecNumber evidence="2">2.7.1.68</ecNumber>
    </recommendedName>
    <alternativeName>
        <fullName evidence="10">1-phosphatidylinositol 4-phosphate kinase</fullName>
    </alternativeName>
    <alternativeName>
        <fullName evidence="8">Diphosphoinositide kinase</fullName>
    </alternativeName>
    <alternativeName>
        <fullName evidence="9">PIP5K</fullName>
    </alternativeName>
</protein>
<keyword evidence="15" id="KW-1185">Reference proteome</keyword>
<dbReference type="Pfam" id="PF01504">
    <property type="entry name" value="PIP5K"/>
    <property type="match status" value="1"/>
</dbReference>
<dbReference type="Proteomes" id="UP001303115">
    <property type="component" value="Unassembled WGS sequence"/>
</dbReference>
<feature type="compositionally biased region" description="Low complexity" evidence="12">
    <location>
        <begin position="55"/>
        <end position="69"/>
    </location>
</feature>
<dbReference type="EC" id="2.7.1.68" evidence="2"/>
<evidence type="ECO:0000256" key="10">
    <source>
        <dbReference type="ARBA" id="ARBA00082306"/>
    </source>
</evidence>
<name>A0AAN6SLP1_9PEZI</name>
<feature type="compositionally biased region" description="Low complexity" evidence="12">
    <location>
        <begin position="101"/>
        <end position="119"/>
    </location>
</feature>
<dbReference type="Gene3D" id="3.30.810.10">
    <property type="entry name" value="2-Layer Sandwich"/>
    <property type="match status" value="1"/>
</dbReference>
<feature type="compositionally biased region" description="Pro residues" evidence="12">
    <location>
        <begin position="777"/>
        <end position="790"/>
    </location>
</feature>
<feature type="compositionally biased region" description="Low complexity" evidence="12">
    <location>
        <begin position="194"/>
        <end position="204"/>
    </location>
</feature>
<keyword evidence="3" id="KW-0597">Phosphoprotein</keyword>
<comment type="caution">
    <text evidence="14">The sequence shown here is derived from an EMBL/GenBank/DDBJ whole genome shotgun (WGS) entry which is preliminary data.</text>
</comment>
<gene>
    <name evidence="14" type="ORF">C8A01DRAFT_40567</name>
</gene>
<dbReference type="PANTHER" id="PTHR23086:SF8">
    <property type="entry name" value="PHOSPHATIDYLINOSITOL 5-PHOSPHATE 4-KINASE, ISOFORM A"/>
    <property type="match status" value="1"/>
</dbReference>
<evidence type="ECO:0000256" key="6">
    <source>
        <dbReference type="ARBA" id="ARBA00022777"/>
    </source>
</evidence>
<reference evidence="15" key="1">
    <citation type="journal article" date="2023" name="Mol. Phylogenet. Evol.">
        <title>Genome-scale phylogeny and comparative genomics of the fungal order Sordariales.</title>
        <authorList>
            <person name="Hensen N."/>
            <person name="Bonometti L."/>
            <person name="Westerberg I."/>
            <person name="Brannstrom I.O."/>
            <person name="Guillou S."/>
            <person name="Cros-Aarteil S."/>
            <person name="Calhoun S."/>
            <person name="Haridas S."/>
            <person name="Kuo A."/>
            <person name="Mondo S."/>
            <person name="Pangilinan J."/>
            <person name="Riley R."/>
            <person name="LaButti K."/>
            <person name="Andreopoulos B."/>
            <person name="Lipzen A."/>
            <person name="Chen C."/>
            <person name="Yan M."/>
            <person name="Daum C."/>
            <person name="Ng V."/>
            <person name="Clum A."/>
            <person name="Steindorff A."/>
            <person name="Ohm R.A."/>
            <person name="Martin F."/>
            <person name="Silar P."/>
            <person name="Natvig D.O."/>
            <person name="Lalanne C."/>
            <person name="Gautier V."/>
            <person name="Ament-Velasquez S.L."/>
            <person name="Kruys A."/>
            <person name="Hutchinson M.I."/>
            <person name="Powell A.J."/>
            <person name="Barry K."/>
            <person name="Miller A.N."/>
            <person name="Grigoriev I.V."/>
            <person name="Debuchy R."/>
            <person name="Gladieux P."/>
            <person name="Hiltunen Thoren M."/>
            <person name="Johannesson H."/>
        </authorList>
    </citation>
    <scope>NUCLEOTIDE SEQUENCE [LARGE SCALE GENOMIC DNA]</scope>
    <source>
        <strain evidence="15">CBS 284.82</strain>
    </source>
</reference>
<dbReference type="InterPro" id="IPR027484">
    <property type="entry name" value="PInositol-4-P-5-kinase_N"/>
</dbReference>
<sequence length="994" mass="109329">MPSFVPDAHTAIDSQSSGVVHLDRAAEYGLSQPKVNGHIVRQPHSHTSNESFDGSSAKSTNSSTTSETSIEPEQRAIKNFSLPQSMSSPQNGTAGGGVNGVGAVEPSSWKPLSSSQSAPLVDRTLPNLGIKGTEHDIPGRRPSDGVPRATSGIEPPQTRPSVEVYLHPVNKGDVRTVENGSAATALPAASAPALASHASSPASSQKNQAAPHRYSSPPVYDQPTSSGLLQSPPVPGIKHRHTLEVPKVTSARGSRDGFDTAYSSGRFSPTIAATGGRRASLSLARRNTRSLHSDGPRDEVVPDEDALRWAEAYRQKRASKRRRREIEDDDRVLVGTKVDETHANWVTAYNMLTGIRVAVSRTNAKLDRALTDADFDVKQKSTFDIAGNELVPSAKYDFKFKDYAPWVFRHLRTLFRLDPADYLMSLTGKYILSELGSPGKSGSFFYFSRDYKYIIKTIHHAEHKFLRKILKDYYQHVNDNPNTLLSQFYGLHRVKMPYGRKIHFVVMNNLFPPHRDIHQTFDLKGSTIGRDYREDDLENNPRATLKDLNWLRRKRNLELGLQKKQLFLEQLYKDVRLLQRLQIMDYSLLVGIHDLQRGNEENLRDKTLRVFNPGGSQDAPDDFDPHSVLMRTPSKLENQRKARELRQMIQSEKPVPMGETSSRMPDELEEGQNRPGFIFNQDDGGFRATHENNAPGEEIYYLGVIDCLTHYGIIKKIEHFWKGLSSDRSQISALPPHEYGERFISFISSMTKSQEEALRAAQERDAALAAEEATAIPPVPNYRPPLPPSSSPSGQIRAGQQTRASEDAEDDVPERILRTTVTAQPSSSPGAGKASHNPNAPATERRETTILPIVEEAVEGTPTRDRSRNSRVSSLTAESDGRPLTPAKEGDELAPGFGNPLLGSRDGSRGSSIKAQRPPPTPPKIGHGYTGQAKPESADSGYGVGTSGSSNGGLKSLTGSQKSLNIRQQVSRSSLDKALPPLPKGGPARRQDVS</sequence>
<dbReference type="SMART" id="SM00330">
    <property type="entry name" value="PIPKc"/>
    <property type="match status" value="1"/>
</dbReference>
<dbReference type="InterPro" id="IPR027483">
    <property type="entry name" value="PInositol-4-P-4/5-kinase_C_sf"/>
</dbReference>
<keyword evidence="7 11" id="KW-0067">ATP-binding</keyword>
<feature type="compositionally biased region" description="Polar residues" evidence="12">
    <location>
        <begin position="819"/>
        <end position="829"/>
    </location>
</feature>
<feature type="region of interest" description="Disordered" evidence="12">
    <location>
        <begin position="194"/>
        <end position="261"/>
    </location>
</feature>
<evidence type="ECO:0000256" key="5">
    <source>
        <dbReference type="ARBA" id="ARBA00022741"/>
    </source>
</evidence>
<dbReference type="CDD" id="cd17303">
    <property type="entry name" value="PIPKc_PIP5K_yeast_like"/>
    <property type="match status" value="1"/>
</dbReference>
<accession>A0AAN6SLP1</accession>
<evidence type="ECO:0000256" key="9">
    <source>
        <dbReference type="ARBA" id="ARBA00080374"/>
    </source>
</evidence>
<evidence type="ECO:0000256" key="1">
    <source>
        <dbReference type="ARBA" id="ARBA00000444"/>
    </source>
</evidence>
<dbReference type="PROSITE" id="PS51455">
    <property type="entry name" value="PIPK"/>
    <property type="match status" value="1"/>
</dbReference>
<dbReference type="GO" id="GO:0046854">
    <property type="term" value="P:phosphatidylinositol phosphate biosynthetic process"/>
    <property type="evidence" value="ECO:0007669"/>
    <property type="project" value="TreeGrafter"/>
</dbReference>
<feature type="compositionally biased region" description="Low complexity" evidence="12">
    <location>
        <begin position="903"/>
        <end position="912"/>
    </location>
</feature>
<dbReference type="Gene3D" id="3.30.800.10">
    <property type="entry name" value="Phosphatidylinositol Phosphate Kinase II Beta"/>
    <property type="match status" value="1"/>
</dbReference>
<evidence type="ECO:0000256" key="7">
    <source>
        <dbReference type="ARBA" id="ARBA00022840"/>
    </source>
</evidence>
<evidence type="ECO:0000256" key="3">
    <source>
        <dbReference type="ARBA" id="ARBA00022553"/>
    </source>
</evidence>
<keyword evidence="6 11" id="KW-0418">Kinase</keyword>
<dbReference type="EMBL" id="MU854560">
    <property type="protein sequence ID" value="KAK4032981.1"/>
    <property type="molecule type" value="Genomic_DNA"/>
</dbReference>
<dbReference type="AlphaFoldDB" id="A0AAN6SLP1"/>
<dbReference type="GO" id="GO:0005524">
    <property type="term" value="F:ATP binding"/>
    <property type="evidence" value="ECO:0007669"/>
    <property type="project" value="UniProtKB-UniRule"/>
</dbReference>
<feature type="region of interest" description="Disordered" evidence="12">
    <location>
        <begin position="773"/>
        <end position="994"/>
    </location>
</feature>
<keyword evidence="5 11" id="KW-0547">Nucleotide-binding</keyword>
<keyword evidence="4 11" id="KW-0808">Transferase</keyword>
<dbReference type="GO" id="GO:0005886">
    <property type="term" value="C:plasma membrane"/>
    <property type="evidence" value="ECO:0007669"/>
    <property type="project" value="TreeGrafter"/>
</dbReference>
<dbReference type="InterPro" id="IPR023610">
    <property type="entry name" value="PInositol-4/5-P-5/4-kinase"/>
</dbReference>
<feature type="compositionally biased region" description="Polar residues" evidence="12">
    <location>
        <begin position="947"/>
        <end position="973"/>
    </location>
</feature>
<feature type="region of interest" description="Disordered" evidence="12">
    <location>
        <begin position="653"/>
        <end position="673"/>
    </location>
</feature>
<evidence type="ECO:0000256" key="2">
    <source>
        <dbReference type="ARBA" id="ARBA00012172"/>
    </source>
</evidence>
<feature type="region of interest" description="Disordered" evidence="12">
    <location>
        <begin position="32"/>
        <end position="161"/>
    </location>
</feature>
<dbReference type="InterPro" id="IPR002498">
    <property type="entry name" value="PInositol-4-P-4/5-kinase_core"/>
</dbReference>
<feature type="compositionally biased region" description="Polar residues" evidence="12">
    <location>
        <begin position="45"/>
        <end position="54"/>
    </location>
</feature>
<feature type="domain" description="PIPK" evidence="13">
    <location>
        <begin position="341"/>
        <end position="751"/>
    </location>
</feature>
<evidence type="ECO:0000256" key="4">
    <source>
        <dbReference type="ARBA" id="ARBA00022679"/>
    </source>
</evidence>